<dbReference type="InterPro" id="IPR046673">
    <property type="entry name" value="ToxA_N"/>
</dbReference>
<reference evidence="3" key="1">
    <citation type="submission" date="2022-11" db="EMBL/GenBank/DDBJ databases">
        <title>Taxonomic description of a new Pseudomonas species.</title>
        <authorList>
            <person name="Tambong J.T."/>
        </authorList>
    </citation>
    <scope>NUCLEOTIDE SEQUENCE</scope>
    <source>
        <strain evidence="3">S1Bt42</strain>
    </source>
</reference>
<dbReference type="Pfam" id="PF20178">
    <property type="entry name" value="ToxA_N"/>
    <property type="match status" value="1"/>
</dbReference>
<evidence type="ECO:0000313" key="4">
    <source>
        <dbReference type="Proteomes" id="UP001164116"/>
    </source>
</evidence>
<gene>
    <name evidence="3" type="ORF">OSC50_10480</name>
</gene>
<proteinExistence type="predicted"/>
<organism evidence="3 4">
    <name type="scientific">Pseudomonas quebecensis</name>
    <dbReference type="NCBI Taxonomy" id="2995174"/>
    <lineage>
        <taxon>Bacteria</taxon>
        <taxon>Pseudomonadati</taxon>
        <taxon>Pseudomonadota</taxon>
        <taxon>Gammaproteobacteria</taxon>
        <taxon>Pseudomonadales</taxon>
        <taxon>Pseudomonadaceae</taxon>
        <taxon>Pseudomonas</taxon>
    </lineage>
</organism>
<accession>A0ABY6QL81</accession>
<feature type="domain" description="Dermonecrotic toxin N-terminal" evidence="2">
    <location>
        <begin position="373"/>
        <end position="619"/>
    </location>
</feature>
<sequence>MPTPDTRILAQAVHAQFAARPTLRSVTTQMLADNLRDKYPPLTLPASALYLAHPRDGGGRALAPLVEVALTYLADGSLPDLSTRGGLDAYLSDASGTRLVYDAQGSRAYDLTVIQDAIRELPLILHVGFQEALSVFWSEDDGSGNTRWQWLAGVLQGVFRGCTINQPGADPLQLRTLTSLVRYPARETRNRQAWPGSAVHAYCVETRLEHDDVTLTLQGSEILIVSGERVWLYSLPGQLEAFASLQAFGLAWGERMAQRYNAEKITWRQYEPDGDLFEVQAALVLNQQLEDLAAFDLRVQTTPIELAARLAALTDPAPLFIAPGSTPAPSLEAVRAALPDWLKNASTADRLAYRQCLLEQASLQRLNPGERYLDGIETLRSFAAKRLNQQLCRGRNAALNLEETCTDDATLAWRAEDLQLVFKVAIGTLQGGYLETVTMSLVDLALKNLAGKPSGNVTLRHRERREIEAWLTTDYLMQMIEQVDIGRYYPAYLREHLLDDNPQAQKRQQLFIQQCPVQLKTLALEYKIKGEGGLTRRGFQCVSAVVEPVRAQRCVGDDEIIMRVLAFRRKPDAHADVVQNMFIIEPRNADAGPHVLYRPAYAQSLLEFASREQLLNAIAAPGELQDSVLTWLPDNARAIYSNGGFTEPHIIRFSLGSESDVLPGVPSPATLAPADDRSAGEILGYLSNGRLMEYLFGSEARQLVDLAQRQSTSSAQSRWAHLLEGVQLGFNTLLVVIRGPLAAAAWMLQLTQSLSQDLPALQSDDPVARELAWVDVLLNIGMLLVHQGQASEAMVETEHRAQTLAQLPLRRRLGDPVSHPQAQVHYAGTGVPSEPPGGGRTPLDFDRSLASDSASARLLEKLLAVSRPWPKPAPAAVDIGPFQGLYRIDSLWHASVGGLLFRVSIVPGVGEVFIIHPQKTDHPGIKLKTDGKGHWTLDRGLKLQGGGPKRIAALREENREKTRQLINRAEALNAEITPQMATLRESMTRMEEADQALARQGRVLNVAWNLMDQADVQQRPALQARHTQEMQRHSAARAQFEILMQTLIERFEHTSRLRQEAIQVGRDLEKFGGARMHVQERAKMLKLIWEQQFVIHTYLRNWTNSLLYSNRGEPMGHLEKRMLVSYVLGDPGAYNEHVSRSIEMADALERMGQLASEMETTLDQLEQDSGAGRAIRQDFLAMINPSTFFNENMRLRALSALAGVTAVVSDSRLPPQEALYVKRLNSLDIHQAVQSHIAVRSSDGFPLDEQRNVYESLLAHYNEYENGIQALKAINPLRLPSSSERFLQSLRYAQALAQNELESVVRKQEALAVELPLSKTLRAKAPTTKVFRTRGKDYLVGDFKLTDAQEEQVTITDAFTTRALTTFKKSGDGWAQVVEKDPDAPVTSPPKIALATLREQGRGLINQRAAIEQVISAQQSELDDPVTRQAINPADWEELLGGQARELDAVADELAHHYPEASTDLIEEFRVNARDMQRKAVQVCSAAYKLQWPTQVGIEYLWRNQQIDINLTSLAAPQRPTLRGDFFTEYAVYDKVGKPPKVLWYAHFHYATAQAPAAAYTRAHLKLPEQRKFTQKDLLKEHVQQQLQAHGEPGAVPLRSIVYALISPPVDQLFLAIAPRP</sequence>
<dbReference type="RefSeq" id="WP_266247921.1">
    <property type="nucleotide sequence ID" value="NZ_CP112866.1"/>
</dbReference>
<evidence type="ECO:0000259" key="2">
    <source>
        <dbReference type="Pfam" id="PF20178"/>
    </source>
</evidence>
<dbReference type="Proteomes" id="UP001164116">
    <property type="component" value="Chromosome"/>
</dbReference>
<keyword evidence="4" id="KW-1185">Reference proteome</keyword>
<evidence type="ECO:0000256" key="1">
    <source>
        <dbReference type="SAM" id="MobiDB-lite"/>
    </source>
</evidence>
<evidence type="ECO:0000313" key="3">
    <source>
        <dbReference type="EMBL" id="UZW20737.1"/>
    </source>
</evidence>
<name>A0ABY6QL81_9PSED</name>
<dbReference type="EMBL" id="CP112866">
    <property type="protein sequence ID" value="UZW20737.1"/>
    <property type="molecule type" value="Genomic_DNA"/>
</dbReference>
<protein>
    <recommendedName>
        <fullName evidence="2">Dermonecrotic toxin N-terminal domain-containing protein</fullName>
    </recommendedName>
</protein>
<feature type="region of interest" description="Disordered" evidence="1">
    <location>
        <begin position="826"/>
        <end position="846"/>
    </location>
</feature>